<feature type="region of interest" description="Disordered" evidence="1">
    <location>
        <begin position="1"/>
        <end position="160"/>
    </location>
</feature>
<comment type="caution">
    <text evidence="2">The sequence shown here is derived from an EMBL/GenBank/DDBJ whole genome shotgun (WGS) entry which is preliminary data.</text>
</comment>
<evidence type="ECO:0000313" key="3">
    <source>
        <dbReference type="EMBL" id="KAF6748173.1"/>
    </source>
</evidence>
<evidence type="ECO:0000313" key="4">
    <source>
        <dbReference type="Proteomes" id="UP000521943"/>
    </source>
</evidence>
<gene>
    <name evidence="2" type="ORF">DFP72DRAFT_917815</name>
    <name evidence="3" type="ORF">DFP72DRAFT_917834</name>
</gene>
<accession>A0A8H6HJG8</accession>
<feature type="non-terminal residue" evidence="2">
    <location>
        <position position="160"/>
    </location>
</feature>
<dbReference type="AlphaFoldDB" id="A0A8H6HJG8"/>
<keyword evidence="4" id="KW-1185">Reference proteome</keyword>
<evidence type="ECO:0000256" key="1">
    <source>
        <dbReference type="SAM" id="MobiDB-lite"/>
    </source>
</evidence>
<feature type="compositionally biased region" description="Basic residues" evidence="1">
    <location>
        <begin position="141"/>
        <end position="150"/>
    </location>
</feature>
<dbReference type="EMBL" id="JACGCI010000074">
    <property type="protein sequence ID" value="KAF6748173.1"/>
    <property type="molecule type" value="Genomic_DNA"/>
</dbReference>
<dbReference type="EMBL" id="JACGCI010000074">
    <property type="protein sequence ID" value="KAF6748170.1"/>
    <property type="molecule type" value="Genomic_DNA"/>
</dbReference>
<reference evidence="2 4" key="1">
    <citation type="submission" date="2020-07" db="EMBL/GenBank/DDBJ databases">
        <title>Comparative genomics of pyrophilous fungi reveals a link between fire events and developmental genes.</title>
        <authorList>
            <consortium name="DOE Joint Genome Institute"/>
            <person name="Steindorff A.S."/>
            <person name="Carver A."/>
            <person name="Calhoun S."/>
            <person name="Stillman K."/>
            <person name="Liu H."/>
            <person name="Lipzen A."/>
            <person name="Pangilinan J."/>
            <person name="Labutti K."/>
            <person name="Bruns T.D."/>
            <person name="Grigoriev I.V."/>
        </authorList>
    </citation>
    <scope>NUCLEOTIDE SEQUENCE [LARGE SCALE GENOMIC DNA]</scope>
    <source>
        <strain evidence="2 4">CBS 144469</strain>
    </source>
</reference>
<name>A0A8H6HJG8_9AGAR</name>
<feature type="compositionally biased region" description="Polar residues" evidence="1">
    <location>
        <begin position="112"/>
        <end position="121"/>
    </location>
</feature>
<sequence length="160" mass="18152">MTMSATPEPIDGNDVPATNSWSSPPPAQLPGHALHDISQHPKYGPTQRSWTARERSTYHSLAAIQKTRPSSMMPEWPHSPRTAISPRRRHETVSAEPHRHTSTPHDRLLCESSVNDAQNARGQRRLTACPASSPMKEAWTHHRRRRRATIRRPILSEESR</sequence>
<organism evidence="2 4">
    <name type="scientific">Ephemerocybe angulata</name>
    <dbReference type="NCBI Taxonomy" id="980116"/>
    <lineage>
        <taxon>Eukaryota</taxon>
        <taxon>Fungi</taxon>
        <taxon>Dikarya</taxon>
        <taxon>Basidiomycota</taxon>
        <taxon>Agaricomycotina</taxon>
        <taxon>Agaricomycetes</taxon>
        <taxon>Agaricomycetidae</taxon>
        <taxon>Agaricales</taxon>
        <taxon>Agaricineae</taxon>
        <taxon>Psathyrellaceae</taxon>
        <taxon>Ephemerocybe</taxon>
    </lineage>
</organism>
<proteinExistence type="predicted"/>
<evidence type="ECO:0000313" key="2">
    <source>
        <dbReference type="EMBL" id="KAF6748170.1"/>
    </source>
</evidence>
<dbReference type="Proteomes" id="UP000521943">
    <property type="component" value="Unassembled WGS sequence"/>
</dbReference>
<protein>
    <submittedName>
        <fullName evidence="2">Uncharacterized protein</fullName>
    </submittedName>
</protein>
<feature type="compositionally biased region" description="Basic and acidic residues" evidence="1">
    <location>
        <begin position="91"/>
        <end position="109"/>
    </location>
</feature>